<dbReference type="PANTHER" id="PTHR43053">
    <property type="entry name" value="GLYCOSIDASE FAMILY 31"/>
    <property type="match status" value="1"/>
</dbReference>
<evidence type="ECO:0000256" key="5">
    <source>
        <dbReference type="ARBA" id="ARBA00066962"/>
    </source>
</evidence>
<feature type="domain" description="Glycosyl hydrolase family 31 C-terminal" evidence="9">
    <location>
        <begin position="583"/>
        <end position="668"/>
    </location>
</feature>
<dbReference type="InterPro" id="IPR025887">
    <property type="entry name" value="Glyco_hydro_31_N_dom"/>
</dbReference>
<dbReference type="Gene3D" id="2.60.40.1180">
    <property type="entry name" value="Golgi alpha-mannosidase II"/>
    <property type="match status" value="2"/>
</dbReference>
<dbReference type="InterPro" id="IPR048395">
    <property type="entry name" value="Glyco_hydro_31_C"/>
</dbReference>
<evidence type="ECO:0000259" key="8">
    <source>
        <dbReference type="Pfam" id="PF13802"/>
    </source>
</evidence>
<dbReference type="GO" id="GO:0005975">
    <property type="term" value="P:carbohydrate metabolic process"/>
    <property type="evidence" value="ECO:0007669"/>
    <property type="project" value="InterPro"/>
</dbReference>
<dbReference type="InterPro" id="IPR000322">
    <property type="entry name" value="Glyco_hydro_31_TIM"/>
</dbReference>
<gene>
    <name evidence="10" type="ORF">AMD02_10080</name>
</gene>
<name>A0A0M0KK18_ALKHA</name>
<dbReference type="SUPFAM" id="SSF117125">
    <property type="entry name" value="Putative glucosidase YicI, C-terminal domain"/>
    <property type="match status" value="1"/>
</dbReference>
<dbReference type="CDD" id="cd14752">
    <property type="entry name" value="GH31_N"/>
    <property type="match status" value="1"/>
</dbReference>
<dbReference type="AlphaFoldDB" id="A0A0M0KK18"/>
<evidence type="ECO:0000256" key="1">
    <source>
        <dbReference type="ARBA" id="ARBA00007806"/>
    </source>
</evidence>
<dbReference type="FunFam" id="3.20.20.80:FF:000053">
    <property type="entry name" value="Alpha-xylosidase YicI"/>
    <property type="match status" value="1"/>
</dbReference>
<dbReference type="SUPFAM" id="SSF51445">
    <property type="entry name" value="(Trans)glycosidases"/>
    <property type="match status" value="1"/>
</dbReference>
<evidence type="ECO:0000256" key="6">
    <source>
        <dbReference type="RuleBase" id="RU361185"/>
    </source>
</evidence>
<keyword evidence="3 6" id="KW-0326">Glycosidase</keyword>
<comment type="catalytic activity">
    <reaction evidence="4">
        <text>Hydrolysis of terminal, non-reducing alpha-D-xylose residues with release of alpha-D-xylose.</text>
        <dbReference type="EC" id="3.2.1.177"/>
    </reaction>
</comment>
<organism evidence="10">
    <name type="scientific">Halalkalibacterium halodurans</name>
    <name type="common">Bacillus halodurans</name>
    <dbReference type="NCBI Taxonomy" id="86665"/>
    <lineage>
        <taxon>Bacteria</taxon>
        <taxon>Bacillati</taxon>
        <taxon>Bacillota</taxon>
        <taxon>Bacilli</taxon>
        <taxon>Bacillales</taxon>
        <taxon>Bacillaceae</taxon>
        <taxon>Halalkalibacterium (ex Joshi et al. 2022)</taxon>
    </lineage>
</organism>
<dbReference type="Pfam" id="PF13802">
    <property type="entry name" value="Gal_mutarotas_2"/>
    <property type="match status" value="1"/>
</dbReference>
<reference evidence="10" key="1">
    <citation type="submission" date="2015-08" db="EMBL/GenBank/DDBJ databases">
        <title>Complete DNA Sequence of Pseudomonas syringae pv. actinidiae, the Causal Agent of Kiwifruit Canker Disease.</title>
        <authorList>
            <person name="Rikkerink E.H.A."/>
            <person name="Fineran P.C."/>
        </authorList>
    </citation>
    <scope>NUCLEOTIDE SEQUENCE</scope>
    <source>
        <strain evidence="10">DSM 13666</strain>
    </source>
</reference>
<dbReference type="InterPro" id="IPR013780">
    <property type="entry name" value="Glyco_hydro_b"/>
</dbReference>
<dbReference type="EMBL" id="LILD01000001">
    <property type="protein sequence ID" value="KOO39154.1"/>
    <property type="molecule type" value="Genomic_DNA"/>
</dbReference>
<evidence type="ECO:0000256" key="4">
    <source>
        <dbReference type="ARBA" id="ARBA00052064"/>
    </source>
</evidence>
<evidence type="ECO:0000313" key="10">
    <source>
        <dbReference type="EMBL" id="KOO39154.1"/>
    </source>
</evidence>
<comment type="similarity">
    <text evidence="1 6">Belongs to the glycosyl hydrolase 31 family.</text>
</comment>
<dbReference type="NCBIfam" id="NF007940">
    <property type="entry name" value="PRK10658.1"/>
    <property type="match status" value="1"/>
</dbReference>
<feature type="domain" description="Glycoside hydrolase family 31 TIM barrel" evidence="7">
    <location>
        <begin position="260"/>
        <end position="574"/>
    </location>
</feature>
<feature type="domain" description="Glycoside hydrolase family 31 N-terminal" evidence="8">
    <location>
        <begin position="55"/>
        <end position="218"/>
    </location>
</feature>
<dbReference type="InterPro" id="IPR011013">
    <property type="entry name" value="Gal_mutarotase_sf_dom"/>
</dbReference>
<dbReference type="EC" id="3.2.1.177" evidence="5"/>
<dbReference type="Pfam" id="PF21365">
    <property type="entry name" value="Glyco_hydro_31_3rd"/>
    <property type="match status" value="1"/>
</dbReference>
<accession>A0A0M0KK18</accession>
<dbReference type="SUPFAM" id="SSF74650">
    <property type="entry name" value="Galactose mutarotase-like"/>
    <property type="match status" value="1"/>
</dbReference>
<proteinExistence type="inferred from homology"/>
<dbReference type="Gene3D" id="2.60.40.1760">
    <property type="entry name" value="glycosyl hydrolase (family 31)"/>
    <property type="match status" value="1"/>
</dbReference>
<protein>
    <recommendedName>
        <fullName evidence="5">alpha-D-xyloside xylohydrolase</fullName>
        <ecNumber evidence="5">3.2.1.177</ecNumber>
    </recommendedName>
</protein>
<evidence type="ECO:0000259" key="9">
    <source>
        <dbReference type="Pfam" id="PF21365"/>
    </source>
</evidence>
<dbReference type="CDD" id="cd06593">
    <property type="entry name" value="GH31_xylosidase_YicI"/>
    <property type="match status" value="1"/>
</dbReference>
<evidence type="ECO:0000256" key="3">
    <source>
        <dbReference type="ARBA" id="ARBA00023295"/>
    </source>
</evidence>
<comment type="caution">
    <text evidence="10">The sequence shown here is derived from an EMBL/GenBank/DDBJ whole genome shotgun (WGS) entry which is preliminary data.</text>
</comment>
<sequence>MKFSDGQWLTRQEYTIIGAVQVHEIIQGEASMTVLASPKPIVDRYGQLDTPLLEITFSAPRREMIRVQIDHHKGGRKRGPVFTTKHDHKHQASFTETETTAILTSGDLSVTVHKEGDWLITFSYQGKTITSSGSKSIAHILAQDGKAYMREQLSLQPDEMIYALGERFTPLIRNGQVVDIWNKDGGTNTEQSYKNVPFYLSNKGYGVFVNHPEWVSFEVGSESVSKSQFSVEGHRLDYYVMAGPSMKKVIESYTDLTGKPALPPAWSFGLWLSTSFTTNYDEATVTQFIDGMNERDLPVHVFHFDCFWMKEFEWCNFEWDRRVFPEPEKMLQRLKEKGLKLSVWINPYIAQRSPLFQEAAANGYLLKKENGDVWQWDLWQPGMGVVDFTNPDARIWYQDHLRRLLEMGVDCFKTDFGERIPTDVVYHDGSDPEKMHNYYTFLYNQTVFDVLKQVKGNHEAVLFARSATAGSQQFPVHWGGDCAATYSSMAESLRGGLSLGMSGFGYWSHDIGGFESQSTADLYKRWTAFGLLSSHSRLHGNKSYRVPWVYDEEATDVLRQFTKWKCRLMPYLYAKACEARTTGLPLMRAMVLEFQDDPTCAFLDRQYMLGDQLLVAPIFNEEGLAHYYVPDGRWTNLLTGKTVEGGSWKKEHHDHLSIPLLVRPNSIVPIGSVDDRPDYDYTHNVAFHVFALENYATTSIYTVEGEEALTLSATRSTTTVTFDISDGSKPWTVHLHDVTEVSSVEGADFEISDGSVILHPILDVKQVVVHLGV</sequence>
<dbReference type="SUPFAM" id="SSF51011">
    <property type="entry name" value="Glycosyl hydrolase domain"/>
    <property type="match status" value="1"/>
</dbReference>
<dbReference type="Pfam" id="PF01055">
    <property type="entry name" value="Glyco_hydro_31_2nd"/>
    <property type="match status" value="1"/>
</dbReference>
<dbReference type="PANTHER" id="PTHR43053:SF4">
    <property type="entry name" value="MYOGENESIS-REGULATING GLYCOSIDASE"/>
    <property type="match status" value="1"/>
</dbReference>
<dbReference type="GeneID" id="87597503"/>
<dbReference type="PATRIC" id="fig|136160.3.peg.2403"/>
<evidence type="ECO:0000259" key="7">
    <source>
        <dbReference type="Pfam" id="PF01055"/>
    </source>
</evidence>
<dbReference type="InterPro" id="IPR017853">
    <property type="entry name" value="GH"/>
</dbReference>
<dbReference type="InterPro" id="IPR050985">
    <property type="entry name" value="Alpha-glycosidase_related"/>
</dbReference>
<evidence type="ECO:0000256" key="2">
    <source>
        <dbReference type="ARBA" id="ARBA00022801"/>
    </source>
</evidence>
<dbReference type="GO" id="GO:0030246">
    <property type="term" value="F:carbohydrate binding"/>
    <property type="evidence" value="ECO:0007669"/>
    <property type="project" value="InterPro"/>
</dbReference>
<keyword evidence="2 6" id="KW-0378">Hydrolase</keyword>
<dbReference type="RefSeq" id="WP_053431217.1">
    <property type="nucleotide sequence ID" value="NZ_CP040441.1"/>
</dbReference>
<dbReference type="Gene3D" id="3.20.20.80">
    <property type="entry name" value="Glycosidases"/>
    <property type="match status" value="1"/>
</dbReference>
<dbReference type="GO" id="GO:0061634">
    <property type="term" value="F:alpha-D-xyloside xylohydrolase"/>
    <property type="evidence" value="ECO:0007669"/>
    <property type="project" value="UniProtKB-EC"/>
</dbReference>